<name>A0ABQ2DLE1_9MICC</name>
<dbReference type="EMBL" id="BMKX01000003">
    <property type="protein sequence ID" value="GGJ58817.1"/>
    <property type="molecule type" value="Genomic_DNA"/>
</dbReference>
<evidence type="ECO:0000313" key="1">
    <source>
        <dbReference type="EMBL" id="GGJ58817.1"/>
    </source>
</evidence>
<evidence type="ECO:0000313" key="2">
    <source>
        <dbReference type="Proteomes" id="UP000606115"/>
    </source>
</evidence>
<evidence type="ECO:0008006" key="3">
    <source>
        <dbReference type="Google" id="ProtNLM"/>
    </source>
</evidence>
<dbReference type="GeneID" id="303304059"/>
<dbReference type="Proteomes" id="UP000606115">
    <property type="component" value="Unassembled WGS sequence"/>
</dbReference>
<protein>
    <recommendedName>
        <fullName evidence="3">HK97 gp10 family phage protein</fullName>
    </recommendedName>
</protein>
<organism evidence="1 2">
    <name type="scientific">Glutamicibacter ardleyensis</name>
    <dbReference type="NCBI Taxonomy" id="225894"/>
    <lineage>
        <taxon>Bacteria</taxon>
        <taxon>Bacillati</taxon>
        <taxon>Actinomycetota</taxon>
        <taxon>Actinomycetes</taxon>
        <taxon>Micrococcales</taxon>
        <taxon>Micrococcaceae</taxon>
        <taxon>Glutamicibacter</taxon>
    </lineage>
</organism>
<dbReference type="RefSeq" id="WP_188685038.1">
    <property type="nucleotide sequence ID" value="NZ_BMKX01000003.1"/>
</dbReference>
<accession>A0ABQ2DLE1</accession>
<proteinExistence type="predicted"/>
<keyword evidence="2" id="KW-1185">Reference proteome</keyword>
<comment type="caution">
    <text evidence="1">The sequence shown here is derived from an EMBL/GenBank/DDBJ whole genome shotgun (WGS) entry which is preliminary data.</text>
</comment>
<sequence>MAKTRIKLNLAGFNELRKRAEVESIVTSEAEKISAIAGEGFASSTHQYGSRVVARVYPITAKGMAREAKHGLLSKAVGGGG</sequence>
<reference evidence="2" key="1">
    <citation type="journal article" date="2019" name="Int. J. Syst. Evol. Microbiol.">
        <title>The Global Catalogue of Microorganisms (GCM) 10K type strain sequencing project: providing services to taxonomists for standard genome sequencing and annotation.</title>
        <authorList>
            <consortium name="The Broad Institute Genomics Platform"/>
            <consortium name="The Broad Institute Genome Sequencing Center for Infectious Disease"/>
            <person name="Wu L."/>
            <person name="Ma J."/>
        </authorList>
    </citation>
    <scope>NUCLEOTIDE SEQUENCE [LARGE SCALE GENOMIC DNA]</scope>
    <source>
        <strain evidence="2">CGMCC 1.3685</strain>
    </source>
</reference>
<gene>
    <name evidence="1" type="ORF">GCM10007173_16920</name>
</gene>